<evidence type="ECO:0000313" key="6">
    <source>
        <dbReference type="EMBL" id="CAB5055649.1"/>
    </source>
</evidence>
<dbReference type="Pfam" id="PF10431">
    <property type="entry name" value="ClpB_D2-small"/>
    <property type="match status" value="1"/>
</dbReference>
<dbReference type="InterPro" id="IPR050130">
    <property type="entry name" value="ClpA_ClpB"/>
</dbReference>
<dbReference type="Pfam" id="PF17871">
    <property type="entry name" value="AAA_lid_9"/>
    <property type="match status" value="1"/>
</dbReference>
<dbReference type="SMART" id="SM01086">
    <property type="entry name" value="ClpB_D2-small"/>
    <property type="match status" value="1"/>
</dbReference>
<keyword evidence="1" id="KW-0677">Repeat</keyword>
<dbReference type="EMBL" id="CAFBQM010000011">
    <property type="protein sequence ID" value="CAB5055649.1"/>
    <property type="molecule type" value="Genomic_DNA"/>
</dbReference>
<dbReference type="PROSITE" id="PS50151">
    <property type="entry name" value="UVR"/>
    <property type="match status" value="1"/>
</dbReference>
<dbReference type="FunFam" id="3.40.50.300:FF:000025">
    <property type="entry name" value="ATP-dependent Clp protease subunit"/>
    <property type="match status" value="1"/>
</dbReference>
<keyword evidence="2" id="KW-0547">Nucleotide-binding</keyword>
<dbReference type="Gene3D" id="1.10.8.60">
    <property type="match status" value="2"/>
</dbReference>
<dbReference type="PANTHER" id="PTHR11638:SF18">
    <property type="entry name" value="HEAT SHOCK PROTEIN 104"/>
    <property type="match status" value="1"/>
</dbReference>
<dbReference type="Gene3D" id="4.10.860.10">
    <property type="entry name" value="UVR domain"/>
    <property type="match status" value="1"/>
</dbReference>
<keyword evidence="4" id="KW-0143">Chaperone</keyword>
<dbReference type="PRINTS" id="PR00300">
    <property type="entry name" value="CLPPROTEASEA"/>
</dbReference>
<dbReference type="SUPFAM" id="SSF52540">
    <property type="entry name" value="P-loop containing nucleoside triphosphate hydrolases"/>
    <property type="match status" value="2"/>
</dbReference>
<dbReference type="AlphaFoldDB" id="A0A6J7TNL2"/>
<dbReference type="InterPro" id="IPR019489">
    <property type="entry name" value="Clp_ATPase_C"/>
</dbReference>
<feature type="domain" description="UVR" evidence="5">
    <location>
        <begin position="67"/>
        <end position="102"/>
    </location>
</feature>
<sequence length="479" mass="53367">MKGLRDRYETHHRVSITDGALAAAANLADRYVSDRFLPDKAIDLIDEAGSRLRIKRMTAPAELRAFDDKIADARKEKESAIDGQDFEMAASLRDKEKNLIAEKHEAEKNWKATDLDKVTEVDEELIAQVLSASTGIPVFKLTEEETARLLRMEDELHNRVIGQDQAIKALSQAIRRTRAGLKDPRRPGGSFIFAGPSGVGKTELSRTLASFLFGDQDALIQLDMSEYSERHTASRLFGAPPGYVGYDEGGQLTEKVRRRPFSVVLFDEIEKAHPDIFNSLLQVLEDGRLTDSQGRTVDFKNTVIIMTTNLGTRDISKSLGLGFANSDDDQTNYERMKGKVNDELKTHFRPEFLNRIDDVIVFHQLTKDQIIQIVDLMIKNLDDRLQAKDMGIELTPAAKDLLAARGYDPLLGARPLRRTIQREIEDALSERILFGELKAGEIIVVDSEGEGADAIFTFKGAAKAETPDSPENLAEAPTA</sequence>
<evidence type="ECO:0000259" key="5">
    <source>
        <dbReference type="PROSITE" id="PS50151"/>
    </source>
</evidence>
<evidence type="ECO:0000256" key="1">
    <source>
        <dbReference type="ARBA" id="ARBA00022737"/>
    </source>
</evidence>
<evidence type="ECO:0000256" key="4">
    <source>
        <dbReference type="ARBA" id="ARBA00023186"/>
    </source>
</evidence>
<dbReference type="InterPro" id="IPR027417">
    <property type="entry name" value="P-loop_NTPase"/>
</dbReference>
<organism evidence="6">
    <name type="scientific">freshwater metagenome</name>
    <dbReference type="NCBI Taxonomy" id="449393"/>
    <lineage>
        <taxon>unclassified sequences</taxon>
        <taxon>metagenomes</taxon>
        <taxon>ecological metagenomes</taxon>
    </lineage>
</organism>
<dbReference type="InterPro" id="IPR003593">
    <property type="entry name" value="AAA+_ATPase"/>
</dbReference>
<evidence type="ECO:0000256" key="3">
    <source>
        <dbReference type="ARBA" id="ARBA00022840"/>
    </source>
</evidence>
<accession>A0A6J7TNL2</accession>
<reference evidence="6" key="1">
    <citation type="submission" date="2020-05" db="EMBL/GenBank/DDBJ databases">
        <authorList>
            <person name="Chiriac C."/>
            <person name="Salcher M."/>
            <person name="Ghai R."/>
            <person name="Kavagutti S V."/>
        </authorList>
    </citation>
    <scope>NUCLEOTIDE SEQUENCE</scope>
</reference>
<dbReference type="InterPro" id="IPR001270">
    <property type="entry name" value="ClpA/B"/>
</dbReference>
<keyword evidence="3" id="KW-0067">ATP-binding</keyword>
<gene>
    <name evidence="6" type="ORF">UFOPK4337_00462</name>
</gene>
<protein>
    <submittedName>
        <fullName evidence="6">Unannotated protein</fullName>
    </submittedName>
</protein>
<dbReference type="FunFam" id="1.10.8.60:FF:000017">
    <property type="entry name" value="ATP-dependent chaperone ClpB"/>
    <property type="match status" value="1"/>
</dbReference>
<proteinExistence type="predicted"/>
<dbReference type="Pfam" id="PF07724">
    <property type="entry name" value="AAA_2"/>
    <property type="match status" value="1"/>
</dbReference>
<evidence type="ECO:0000256" key="2">
    <source>
        <dbReference type="ARBA" id="ARBA00022741"/>
    </source>
</evidence>
<dbReference type="GO" id="GO:0034605">
    <property type="term" value="P:cellular response to heat"/>
    <property type="evidence" value="ECO:0007669"/>
    <property type="project" value="TreeGrafter"/>
</dbReference>
<dbReference type="GO" id="GO:0005737">
    <property type="term" value="C:cytoplasm"/>
    <property type="evidence" value="ECO:0007669"/>
    <property type="project" value="TreeGrafter"/>
</dbReference>
<dbReference type="PANTHER" id="PTHR11638">
    <property type="entry name" value="ATP-DEPENDENT CLP PROTEASE"/>
    <property type="match status" value="1"/>
</dbReference>
<name>A0A6J7TNL2_9ZZZZ</name>
<dbReference type="SMART" id="SM00382">
    <property type="entry name" value="AAA"/>
    <property type="match status" value="1"/>
</dbReference>
<dbReference type="InterPro" id="IPR001943">
    <property type="entry name" value="UVR_dom"/>
</dbReference>
<dbReference type="GO" id="GO:0005524">
    <property type="term" value="F:ATP binding"/>
    <property type="evidence" value="ECO:0007669"/>
    <property type="project" value="UniProtKB-KW"/>
</dbReference>
<dbReference type="GO" id="GO:0016887">
    <property type="term" value="F:ATP hydrolysis activity"/>
    <property type="evidence" value="ECO:0007669"/>
    <property type="project" value="InterPro"/>
</dbReference>
<dbReference type="Gene3D" id="3.40.50.300">
    <property type="entry name" value="P-loop containing nucleotide triphosphate hydrolases"/>
    <property type="match status" value="1"/>
</dbReference>
<dbReference type="InterPro" id="IPR041546">
    <property type="entry name" value="ClpA/ClpB_AAA_lid"/>
</dbReference>
<dbReference type="CDD" id="cd19499">
    <property type="entry name" value="RecA-like_ClpB_Hsp104-like"/>
    <property type="match status" value="1"/>
</dbReference>
<dbReference type="InterPro" id="IPR003959">
    <property type="entry name" value="ATPase_AAA_core"/>
</dbReference>